<evidence type="ECO:0000313" key="1">
    <source>
        <dbReference type="EMBL" id="GME85393.1"/>
    </source>
</evidence>
<protein>
    <submittedName>
        <fullName evidence="1">Unnamed protein product</fullName>
    </submittedName>
</protein>
<comment type="caution">
    <text evidence="1">The sequence shown here is derived from an EMBL/GenBank/DDBJ whole genome shotgun (WGS) entry which is preliminary data.</text>
</comment>
<organism evidence="1 2">
    <name type="scientific">Ambrosiozyma monospora</name>
    <name type="common">Yeast</name>
    <name type="synonym">Endomycopsis monosporus</name>
    <dbReference type="NCBI Taxonomy" id="43982"/>
    <lineage>
        <taxon>Eukaryota</taxon>
        <taxon>Fungi</taxon>
        <taxon>Dikarya</taxon>
        <taxon>Ascomycota</taxon>
        <taxon>Saccharomycotina</taxon>
        <taxon>Pichiomycetes</taxon>
        <taxon>Pichiales</taxon>
        <taxon>Pichiaceae</taxon>
        <taxon>Ambrosiozyma</taxon>
    </lineage>
</organism>
<reference evidence="1" key="1">
    <citation type="submission" date="2023-04" db="EMBL/GenBank/DDBJ databases">
        <title>Ambrosiozyma monospora NBRC 10751.</title>
        <authorList>
            <person name="Ichikawa N."/>
            <person name="Sato H."/>
            <person name="Tonouchi N."/>
        </authorList>
    </citation>
    <scope>NUCLEOTIDE SEQUENCE</scope>
    <source>
        <strain evidence="1">NBRC 10751</strain>
    </source>
</reference>
<gene>
    <name evidence="1" type="ORF">Amon02_000758000</name>
</gene>
<dbReference type="Proteomes" id="UP001165064">
    <property type="component" value="Unassembled WGS sequence"/>
</dbReference>
<accession>A0ACB5TC74</accession>
<name>A0ACB5TC74_AMBMO</name>
<proteinExistence type="predicted"/>
<evidence type="ECO:0000313" key="2">
    <source>
        <dbReference type="Proteomes" id="UP001165064"/>
    </source>
</evidence>
<keyword evidence="2" id="KW-1185">Reference proteome</keyword>
<sequence length="176" mass="19861">MTHTAETLIRIPAPVSVITSNLPISINFLILKQVIMNHLCSFSSKNNNKNSTISSLSYTAPRLGHNTFGPLLTSHDLLSQVVSLLGHHPDLDYILSMIIQDMELDSTIFDSIHFKQFSDFTFTRSIKLRKLILLQRGDNANLLRFTDDPNVFKFIEYGSMCNSRSTATTITVEELK</sequence>
<dbReference type="EMBL" id="BSXS01006350">
    <property type="protein sequence ID" value="GME85393.1"/>
    <property type="molecule type" value="Genomic_DNA"/>
</dbReference>